<sequence length="92" mass="9389">THAARGAHAANALSAEDRAGQGMAVTKVMRVSDAETTSVCASVFIGQTEAPLTIKPHIKCMTEAELMTVMIGGMARIAGSVVAAYVGRSGAK</sequence>
<gene>
    <name evidence="1" type="ORF">B2A_05869</name>
</gene>
<dbReference type="PANTHER" id="PTHR10590">
    <property type="entry name" value="SODIUM/NUCLEOSIDE COTRANSPORTER"/>
    <property type="match status" value="1"/>
</dbReference>
<accession>T1AEV6</accession>
<proteinExistence type="predicted"/>
<dbReference type="GO" id="GO:0015293">
    <property type="term" value="F:symporter activity"/>
    <property type="evidence" value="ECO:0007669"/>
    <property type="project" value="TreeGrafter"/>
</dbReference>
<reference evidence="1" key="1">
    <citation type="submission" date="2013-08" db="EMBL/GenBank/DDBJ databases">
        <authorList>
            <person name="Mendez C."/>
            <person name="Richter M."/>
            <person name="Ferrer M."/>
            <person name="Sanchez J."/>
        </authorList>
    </citation>
    <scope>NUCLEOTIDE SEQUENCE</scope>
</reference>
<organism evidence="1">
    <name type="scientific">mine drainage metagenome</name>
    <dbReference type="NCBI Taxonomy" id="410659"/>
    <lineage>
        <taxon>unclassified sequences</taxon>
        <taxon>metagenomes</taxon>
        <taxon>ecological metagenomes</taxon>
    </lineage>
</organism>
<feature type="non-terminal residue" evidence="1">
    <location>
        <position position="1"/>
    </location>
</feature>
<reference evidence="1" key="2">
    <citation type="journal article" date="2014" name="ISME J.">
        <title>Microbial stratification in low pH oxic and suboxic macroscopic growths along an acid mine drainage.</title>
        <authorList>
            <person name="Mendez-Garcia C."/>
            <person name="Mesa V."/>
            <person name="Sprenger R.R."/>
            <person name="Richter M."/>
            <person name="Diez M.S."/>
            <person name="Solano J."/>
            <person name="Bargiela R."/>
            <person name="Golyshina O.V."/>
            <person name="Manteca A."/>
            <person name="Ramos J.L."/>
            <person name="Gallego J.R."/>
            <person name="Llorente I."/>
            <person name="Martins Dos Santos V.A."/>
            <person name="Jensen O.N."/>
            <person name="Pelaez A.I."/>
            <person name="Sanchez J."/>
            <person name="Ferrer M."/>
        </authorList>
    </citation>
    <scope>NUCLEOTIDE SEQUENCE</scope>
</reference>
<dbReference type="EMBL" id="AUZZ01004099">
    <property type="protein sequence ID" value="EQD55138.1"/>
    <property type="molecule type" value="Genomic_DNA"/>
</dbReference>
<dbReference type="AlphaFoldDB" id="T1AEV6"/>
<name>T1AEV6_9ZZZZ</name>
<dbReference type="InterPro" id="IPR008276">
    <property type="entry name" value="C_nuclsd_transpt"/>
</dbReference>
<protein>
    <submittedName>
        <fullName evidence="1">Nucleoside transporter</fullName>
    </submittedName>
</protein>
<dbReference type="GO" id="GO:0005886">
    <property type="term" value="C:plasma membrane"/>
    <property type="evidence" value="ECO:0007669"/>
    <property type="project" value="TreeGrafter"/>
</dbReference>
<evidence type="ECO:0000313" key="1">
    <source>
        <dbReference type="EMBL" id="EQD55138.1"/>
    </source>
</evidence>
<comment type="caution">
    <text evidence="1">The sequence shown here is derived from an EMBL/GenBank/DDBJ whole genome shotgun (WGS) entry which is preliminary data.</text>
</comment>
<dbReference type="PANTHER" id="PTHR10590:SF4">
    <property type="entry name" value="SOLUTE CARRIER FAMILY 28 MEMBER 3"/>
    <property type="match status" value="1"/>
</dbReference>
<dbReference type="GO" id="GO:0005337">
    <property type="term" value="F:nucleoside transmembrane transporter activity"/>
    <property type="evidence" value="ECO:0007669"/>
    <property type="project" value="InterPro"/>
</dbReference>